<dbReference type="InterPro" id="IPR000873">
    <property type="entry name" value="AMP-dep_synth/lig_dom"/>
</dbReference>
<evidence type="ECO:0000256" key="1">
    <source>
        <dbReference type="ARBA" id="ARBA00022450"/>
    </source>
</evidence>
<dbReference type="Pfam" id="PF00975">
    <property type="entry name" value="Thioesterase"/>
    <property type="match status" value="1"/>
</dbReference>
<dbReference type="InterPro" id="IPR009081">
    <property type="entry name" value="PP-bd_ACP"/>
</dbReference>
<dbReference type="CDD" id="cd19531">
    <property type="entry name" value="LCL_NRPS-like"/>
    <property type="match status" value="1"/>
</dbReference>
<dbReference type="SUPFAM" id="SSF56801">
    <property type="entry name" value="Acetyl-CoA synthetase-like"/>
    <property type="match status" value="2"/>
</dbReference>
<dbReference type="SUPFAM" id="SSF53474">
    <property type="entry name" value="alpha/beta-Hydrolases"/>
    <property type="match status" value="1"/>
</dbReference>
<dbReference type="InterPro" id="IPR029058">
    <property type="entry name" value="AB_hydrolase_fold"/>
</dbReference>
<protein>
    <submittedName>
        <fullName evidence="6">Unplaced genomic scaffold SPHSTscaffold_41, whole genome shotgun sequence</fullName>
    </submittedName>
</protein>
<dbReference type="GO" id="GO:0016874">
    <property type="term" value="F:ligase activity"/>
    <property type="evidence" value="ECO:0007669"/>
    <property type="project" value="UniProtKB-KW"/>
</dbReference>
<keyword evidence="3" id="KW-0436">Ligase</keyword>
<keyword evidence="4" id="KW-0511">Multifunctional enzyme</keyword>
<proteinExistence type="predicted"/>
<dbReference type="Pfam" id="PF13649">
    <property type="entry name" value="Methyltransf_25"/>
    <property type="match status" value="1"/>
</dbReference>
<dbReference type="CDD" id="cd02440">
    <property type="entry name" value="AdoMet_MTases"/>
    <property type="match status" value="1"/>
</dbReference>
<dbReference type="Pfam" id="PF00501">
    <property type="entry name" value="AMP-binding"/>
    <property type="match status" value="2"/>
</dbReference>
<dbReference type="PANTHER" id="PTHR45527:SF1">
    <property type="entry name" value="FATTY ACID SYNTHASE"/>
    <property type="match status" value="1"/>
</dbReference>
<dbReference type="CDD" id="cd05930">
    <property type="entry name" value="A_NRPS"/>
    <property type="match status" value="2"/>
</dbReference>
<evidence type="ECO:0000313" key="6">
    <source>
        <dbReference type="EMBL" id="KIJ44662.1"/>
    </source>
</evidence>
<dbReference type="InterPro" id="IPR029063">
    <property type="entry name" value="SAM-dependent_MTases_sf"/>
</dbReference>
<dbReference type="SUPFAM" id="SSF53335">
    <property type="entry name" value="S-adenosyl-L-methionine-dependent methyltransferases"/>
    <property type="match status" value="1"/>
</dbReference>
<evidence type="ECO:0000313" key="7">
    <source>
        <dbReference type="Proteomes" id="UP000054279"/>
    </source>
</evidence>
<evidence type="ECO:0000256" key="4">
    <source>
        <dbReference type="ARBA" id="ARBA00023268"/>
    </source>
</evidence>
<dbReference type="InterPro" id="IPR010071">
    <property type="entry name" value="AA_adenyl_dom"/>
</dbReference>
<evidence type="ECO:0000256" key="3">
    <source>
        <dbReference type="ARBA" id="ARBA00022598"/>
    </source>
</evidence>
<dbReference type="NCBIfam" id="TIGR01733">
    <property type="entry name" value="AA-adenyl-dom"/>
    <property type="match status" value="2"/>
</dbReference>
<dbReference type="OrthoDB" id="408177at2759"/>
<dbReference type="PANTHER" id="PTHR45527">
    <property type="entry name" value="NONRIBOSOMAL PEPTIDE SYNTHETASE"/>
    <property type="match status" value="1"/>
</dbReference>
<feature type="domain" description="Carrier" evidence="5">
    <location>
        <begin position="753"/>
        <end position="830"/>
    </location>
</feature>
<keyword evidence="2" id="KW-0597">Phosphoprotein</keyword>
<keyword evidence="7" id="KW-1185">Reference proteome</keyword>
<dbReference type="SMART" id="SM00823">
    <property type="entry name" value="PKS_PP"/>
    <property type="match status" value="1"/>
</dbReference>
<dbReference type="HOGENOM" id="CLU_000022_60_1_1"/>
<dbReference type="InterPro" id="IPR020845">
    <property type="entry name" value="AMP-binding_CS"/>
</dbReference>
<dbReference type="InterPro" id="IPR023213">
    <property type="entry name" value="CAT-like_dom_sf"/>
</dbReference>
<dbReference type="InterPro" id="IPR042099">
    <property type="entry name" value="ANL_N_sf"/>
</dbReference>
<gene>
    <name evidence="6" type="ORF">M422DRAFT_251954</name>
</gene>
<dbReference type="InterPro" id="IPR006162">
    <property type="entry name" value="Ppantetheine_attach_site"/>
</dbReference>
<dbReference type="GO" id="GO:0044550">
    <property type="term" value="P:secondary metabolite biosynthetic process"/>
    <property type="evidence" value="ECO:0007669"/>
    <property type="project" value="TreeGrafter"/>
</dbReference>
<dbReference type="Pfam" id="PF00550">
    <property type="entry name" value="PP-binding"/>
    <property type="match status" value="2"/>
</dbReference>
<dbReference type="SUPFAM" id="SSF52777">
    <property type="entry name" value="CoA-dependent acyltransferases"/>
    <property type="match status" value="2"/>
</dbReference>
<dbReference type="SUPFAM" id="SSF47336">
    <property type="entry name" value="ACP-like"/>
    <property type="match status" value="2"/>
</dbReference>
<dbReference type="EMBL" id="KN837116">
    <property type="protein sequence ID" value="KIJ44662.1"/>
    <property type="molecule type" value="Genomic_DNA"/>
</dbReference>
<dbReference type="Gene3D" id="3.40.50.150">
    <property type="entry name" value="Vaccinia Virus protein VP39"/>
    <property type="match status" value="1"/>
</dbReference>
<dbReference type="InterPro" id="IPR001031">
    <property type="entry name" value="Thioesterase"/>
</dbReference>
<feature type="domain" description="Carrier" evidence="5">
    <location>
        <begin position="2226"/>
        <end position="2303"/>
    </location>
</feature>
<dbReference type="GO" id="GO:0005737">
    <property type="term" value="C:cytoplasm"/>
    <property type="evidence" value="ECO:0007669"/>
    <property type="project" value="TreeGrafter"/>
</dbReference>
<dbReference type="GO" id="GO:0031177">
    <property type="term" value="F:phosphopantetheine binding"/>
    <property type="evidence" value="ECO:0007669"/>
    <property type="project" value="InterPro"/>
</dbReference>
<dbReference type="InterPro" id="IPR041698">
    <property type="entry name" value="Methyltransf_25"/>
</dbReference>
<keyword evidence="1" id="KW-0596">Phosphopantetheine</keyword>
<dbReference type="InterPro" id="IPR036736">
    <property type="entry name" value="ACP-like_sf"/>
</dbReference>
<dbReference type="Gene3D" id="1.10.1200.10">
    <property type="entry name" value="ACP-like"/>
    <property type="match status" value="1"/>
</dbReference>
<dbReference type="Gene3D" id="3.40.50.1820">
    <property type="entry name" value="alpha/beta hydrolase"/>
    <property type="match status" value="1"/>
</dbReference>
<name>A0A0C9VQP8_SPHS4</name>
<dbReference type="PROSITE" id="PS00012">
    <property type="entry name" value="PHOSPHOPANTETHEINE"/>
    <property type="match status" value="1"/>
</dbReference>
<sequence>MIHNSTSFGFPPDFSPQIKSPLYEDFQLPIADKSVTDALRERGLISSEIPVEAVLLCALCTAIYRTHGQTDGTILFIGPDKSASSRRTLGISLEPARTVIESIYVISKLLKLNDATHGIPDPFTVSVEPKLNTLFHFMDGASSEDDPAALCSSKWIFSYTPNRRSLHLFVKFTPNVYSQQSIGMFGRLVERTLKAFSSSPDSSLATLLMTSCEDIPAIKTWDNISRPLLPFKSIGTLITSVSSRLPNNIAVIHGDGSFTLTYSDMEKWSDALAFWLLSKNYGGAEETVVGIWQSRTAFLVISYLACIKSGCAYMPLDMTLPAERLKQMVKVSSCPVVLGYASLFTFPCSDIVDFIDLDSPDMRLLLRNGNWNQATLLPDISHDRLAYVIFTSGSTGVPKAIAIQHGSLVDFLNWRFLQIQEGDRVAFMIGIAFDVSSGEIWYSLSRGATLVCHMQSATEKYDVLGLCDVLIRERVVAMMPPFGILKTLVEAELFTQPLSYLRFIAMSGEPVSPDIIRAIQATQPHIRLVNCYGPSEATVYSTTFDIPADYHRTNIPIGRPRPNIESYVVDENLNLVPPGVCGELLLIGECLARGYLNRPDLTKEKFIFLPADHSLHSTRAYLSGDIVRLNAYGELEFICRKDDSQVKIRGHRLELREIEEVMKRCSGVRSALVVLERLEEQDSRLIGYFTGTTGSSEIALHLHRNLPSYMVPFVLVNLPEIPLGITGKIDKRLLSDPSFIQKHIHSSDTDDDTLLDNSQMKMRKLFSGALGIPENTLSISANLFELGGHSLTAMRILIKIQKEFNVKLQFGNFMKNPSVLGITELVTASQQGSNMPNRIECINSKSLSLPASDAQARLWVEEQMHPGLTRYNTIFQQRLTGPLQIDALHKALLYLVHRHEPLRTTFNLVDGVLIQSINAPEPTMIKTLSFEGISENAEIQAQEVLSVEASTTFDLAIGLPSRFLIVKVSEELHYLSIVLHHICTDGWSMGIIDKELSIAYNSYLDGQDPRLRPLPLRYRDYSMWAKTRQNETEIEDQLQYWARQLKGAAPLELPLDFIQPEELSCHWDEVAFNISASCIETVYKLASNHITSLFSVLLAAFRATLYRMTGAEDGNLATVNANRTQPGLEEIVGFFVNTQAIRLMIDEETSFNDLILQSKSVLGDAVDNADAPFDRVVSQLSPKRDISRNSLARILFVLQDFSGVVDGDDMPQMRGVEVEEIRRPSTRLDISVHLFRKGASIRGHAMYQADLFSRQTIQTLVNIYLRILDEASRNAACPLSLLPLATEDDLQKFTKWNDTSSPLNKELAIHQRFREVVLLHGPDLAIVDNCISLTYSELDTRSDRLASWLINLNVPLQSVVGIWMRRSTLLVTAYLACLKAGLAYMPLDRSLPNGRLSQMIYTSECKLVLSFGSFPLRNQVPFIDLSLDHNLLCTSADIIFPKISPRALSNIIFTSGSTGVPKGVMVEHLGMLNLCSPEISAWPDKSRNALTSGIGFDPSGFQIFATLLSGSELHILRDDGIFDTDEFQSFLIKSRVQKCYLTPSVLAALLKDGSKWLEKTQLNSIMLGGERLEPAQIAECYTRLPGLTVWSSYGPAEASVRSAFYVLPPNDFLKHSRIPLGRALPNTKIHVVDKNLQLVPPGVIGEIVVSGIHITRGYISQPTLTDARFLRFPKGHSMYPRIYRTGDLGYWTTDGLLQYVGRVDAQLKIRGQRIEAGEIESLINRHPSVQASAVVVPKIEAAHQLVAYIQLANQGLCEEGVLKLWDSHYNAEDQFNVLVDTHAGHDFARWFSMFDGERIPFDQMEEWLQDTLHQIAPAPQDRVLEVGVGTGMIALGIIDQVTSYMGTDISSPSLAFLQKQVEARGLVSKLSVKRAAAHELEDVSNSMISLVVINSVIQYFPSVEYLTHVLEQLLNLLEGGGRIFLGDLRSYSLITLHDLERALGSLEQEDTTDDVQTTINAYAEYQAEFLVDPSFFFAFQRKHNSITYVEVRPKAMKTRNELSRYRYSVVLHINSKQRTLNVARWINYSKEKLSPDALRSLLRSSCETNLGVSHIPQPDLTEMSDLLTVIRSSASPPTVYALRNLLKGGSSRSFSIPGTLNELAAEEGWKVSLDYTNQTVDGGYLRAIFYRSISSPSNELPIFPPISYEHPFTNTIKKPASDYCQVFDAIKDHLQQHLPDSMLPTKMINVNSLPLNRSGKLDRPLLSSAEFFQETTRNIARRARRGTSNPHEEAVLVIFSKALRLPPTEIDVEDSLFDLGGHSLMATTVVTAIRRELNTNLSMASFFRHPTIKAVATIVSSQTEHASGEHPVSANEIDLLKQTIYFNTDHPGPTLFMFPEATGFGGVYTSAIETINAKIIAFGDEGWGEAENHSNDTIESIGKNLVQKILQIQSTGPFYLAGWSFGGYLAYEVALQLKALGHHIRLLSMFDTSVYDGPLEVPQWKSGLEHLLTIIPSRGLWLTQFARVNGLISKYKIGRQKYSGKVVLVKALKGRQDEDGIAAPSNDPANGWRPFLHQLIVHGFDSTHRRMFSGENGKEMGRLISKLIHDA</sequence>
<organism evidence="6 7">
    <name type="scientific">Sphaerobolus stellatus (strain SS14)</name>
    <dbReference type="NCBI Taxonomy" id="990650"/>
    <lineage>
        <taxon>Eukaryota</taxon>
        <taxon>Fungi</taxon>
        <taxon>Dikarya</taxon>
        <taxon>Basidiomycota</taxon>
        <taxon>Agaricomycotina</taxon>
        <taxon>Agaricomycetes</taxon>
        <taxon>Phallomycetidae</taxon>
        <taxon>Geastrales</taxon>
        <taxon>Sphaerobolaceae</taxon>
        <taxon>Sphaerobolus</taxon>
    </lineage>
</organism>
<dbReference type="Pfam" id="PF00668">
    <property type="entry name" value="Condensation"/>
    <property type="match status" value="1"/>
</dbReference>
<dbReference type="GO" id="GO:0043041">
    <property type="term" value="P:amino acid activation for nonribosomal peptide biosynthetic process"/>
    <property type="evidence" value="ECO:0007669"/>
    <property type="project" value="TreeGrafter"/>
</dbReference>
<dbReference type="PROSITE" id="PS00455">
    <property type="entry name" value="AMP_BINDING"/>
    <property type="match status" value="2"/>
</dbReference>
<dbReference type="InterPro" id="IPR020806">
    <property type="entry name" value="PKS_PP-bd"/>
</dbReference>
<dbReference type="InterPro" id="IPR045851">
    <property type="entry name" value="AMP-bd_C_sf"/>
</dbReference>
<dbReference type="Proteomes" id="UP000054279">
    <property type="component" value="Unassembled WGS sequence"/>
</dbReference>
<dbReference type="Gene3D" id="3.40.50.980">
    <property type="match status" value="2"/>
</dbReference>
<dbReference type="PROSITE" id="PS50075">
    <property type="entry name" value="CARRIER"/>
    <property type="match status" value="2"/>
</dbReference>
<dbReference type="InterPro" id="IPR001242">
    <property type="entry name" value="Condensation_dom"/>
</dbReference>
<reference evidence="6 7" key="1">
    <citation type="submission" date="2014-06" db="EMBL/GenBank/DDBJ databases">
        <title>Evolutionary Origins and Diversification of the Mycorrhizal Mutualists.</title>
        <authorList>
            <consortium name="DOE Joint Genome Institute"/>
            <consortium name="Mycorrhizal Genomics Consortium"/>
            <person name="Kohler A."/>
            <person name="Kuo A."/>
            <person name="Nagy L.G."/>
            <person name="Floudas D."/>
            <person name="Copeland A."/>
            <person name="Barry K.W."/>
            <person name="Cichocki N."/>
            <person name="Veneault-Fourrey C."/>
            <person name="LaButti K."/>
            <person name="Lindquist E.A."/>
            <person name="Lipzen A."/>
            <person name="Lundell T."/>
            <person name="Morin E."/>
            <person name="Murat C."/>
            <person name="Riley R."/>
            <person name="Ohm R."/>
            <person name="Sun H."/>
            <person name="Tunlid A."/>
            <person name="Henrissat B."/>
            <person name="Grigoriev I.V."/>
            <person name="Hibbett D.S."/>
            <person name="Martin F."/>
        </authorList>
    </citation>
    <scope>NUCLEOTIDE SEQUENCE [LARGE SCALE GENOMIC DNA]</scope>
    <source>
        <strain evidence="6 7">SS14</strain>
    </source>
</reference>
<dbReference type="Gene3D" id="3.30.559.30">
    <property type="entry name" value="Nonribosomal peptide synthetase, condensation domain"/>
    <property type="match status" value="1"/>
</dbReference>
<dbReference type="Gene3D" id="3.40.50.12780">
    <property type="entry name" value="N-terminal domain of ligase-like"/>
    <property type="match status" value="1"/>
</dbReference>
<accession>A0A0C9VQP8</accession>
<evidence type="ECO:0000259" key="5">
    <source>
        <dbReference type="PROSITE" id="PS50075"/>
    </source>
</evidence>
<evidence type="ECO:0000256" key="2">
    <source>
        <dbReference type="ARBA" id="ARBA00022553"/>
    </source>
</evidence>
<dbReference type="Gene3D" id="2.30.38.10">
    <property type="entry name" value="Luciferase, Domain 3"/>
    <property type="match status" value="1"/>
</dbReference>
<dbReference type="Gene3D" id="3.30.559.10">
    <property type="entry name" value="Chloramphenicol acetyltransferase-like domain"/>
    <property type="match status" value="1"/>
</dbReference>
<dbReference type="Gene3D" id="3.30.300.30">
    <property type="match status" value="3"/>
</dbReference>